<dbReference type="RefSeq" id="WP_103458105.1">
    <property type="nucleotide sequence ID" value="NZ_JAMOHQ010000025.1"/>
</dbReference>
<proteinExistence type="predicted"/>
<dbReference type="OrthoDB" id="6929161at2"/>
<organism evidence="1 2">
    <name type="scientific">Stutzerimonas stutzeri</name>
    <name type="common">Pseudomonas stutzeri</name>
    <dbReference type="NCBI Taxonomy" id="316"/>
    <lineage>
        <taxon>Bacteria</taxon>
        <taxon>Pseudomonadati</taxon>
        <taxon>Pseudomonadota</taxon>
        <taxon>Gammaproteobacteria</taxon>
        <taxon>Pseudomonadales</taxon>
        <taxon>Pseudomonadaceae</taxon>
        <taxon>Stutzerimonas</taxon>
    </lineage>
</organism>
<reference evidence="1 2" key="1">
    <citation type="submission" date="2018-01" db="EMBL/GenBank/DDBJ databases">
        <title>Denitrification phenotypes of diverse strains of Pseudomonas stutzeri.</title>
        <authorList>
            <person name="Milligan D.A."/>
            <person name="Bergaust L."/>
            <person name="Bakken L.R."/>
            <person name="Frostegard A."/>
        </authorList>
    </citation>
    <scope>NUCLEOTIDE SEQUENCE [LARGE SCALE GENOMIC DNA]</scope>
    <source>
        <strain evidence="1 2">24a13</strain>
    </source>
</reference>
<dbReference type="EMBL" id="PPXG01000012">
    <property type="protein sequence ID" value="POH80802.1"/>
    <property type="molecule type" value="Genomic_DNA"/>
</dbReference>
<name>A0A2S4AHS4_STUST</name>
<accession>A0A2S4AHS4</accession>
<protein>
    <submittedName>
        <fullName evidence="1">Uncharacterized protein</fullName>
    </submittedName>
</protein>
<dbReference type="AlphaFoldDB" id="A0A2S4AHS4"/>
<gene>
    <name evidence="1" type="ORF">CXK91_21890</name>
</gene>
<comment type="caution">
    <text evidence="1">The sequence shown here is derived from an EMBL/GenBank/DDBJ whole genome shotgun (WGS) entry which is preliminary data.</text>
</comment>
<dbReference type="Proteomes" id="UP000237068">
    <property type="component" value="Unassembled WGS sequence"/>
</dbReference>
<evidence type="ECO:0000313" key="1">
    <source>
        <dbReference type="EMBL" id="POH80802.1"/>
    </source>
</evidence>
<evidence type="ECO:0000313" key="2">
    <source>
        <dbReference type="Proteomes" id="UP000237068"/>
    </source>
</evidence>
<sequence>MSNRPCTLRIASLHGRTQRVKWNVLAQGKSRTDCHRHIDAVVSEIVADDPLDSLLAQESARERFQIIREWWSAR</sequence>